<reference evidence="7" key="1">
    <citation type="submission" date="2019-11" db="EMBL/GenBank/DDBJ databases">
        <authorList>
            <person name="Feng L."/>
        </authorList>
    </citation>
    <scope>NUCLEOTIDE SEQUENCE</scope>
    <source>
        <strain evidence="7">CintestinalisLFYP54</strain>
    </source>
</reference>
<dbReference type="Pfam" id="PF00348">
    <property type="entry name" value="polyprenyl_synt"/>
    <property type="match status" value="1"/>
</dbReference>
<dbReference type="AlphaFoldDB" id="A0A6N2ZPE5"/>
<sequence>MRGGLDRPVLLALSESELPWKGLHMSDMTGHAGESFVAYLKDRLPLIERALHEADAVAMSHEGAPTEDLDRYLYAPLAHFTAGGGKRVRPVLALLGAEAVGGSADQALSCGVAIELFQSAALIHDDIADASELRRGEPCLYRTEGLGLAINAGDLALTRVFEIVLADGSLPAERRLRVLEELVRMERHTLEGQALDLGWARDGRWDVTSDDYLYMIDGKTAWYTVASPLYAGALAAGAEPDAVRGLIEIGLPAGLAFQLQDDLLNLVGDAGAQGKDFRSDITEGKRTLAVVWALEHLGGAERSELVELLESGTADTSRLARAVELIELGGGIDKCRELAAEKTAEAQKRARELAERGVITTEAAELLVSMADFFINRRA</sequence>
<name>A0A6N2ZPE5_9ACTN</name>
<organism evidence="7">
    <name type="scientific">Collinsella intestinalis</name>
    <dbReference type="NCBI Taxonomy" id="147207"/>
    <lineage>
        <taxon>Bacteria</taxon>
        <taxon>Bacillati</taxon>
        <taxon>Actinomycetota</taxon>
        <taxon>Coriobacteriia</taxon>
        <taxon>Coriobacteriales</taxon>
        <taxon>Coriobacteriaceae</taxon>
        <taxon>Collinsella</taxon>
    </lineage>
</organism>
<evidence type="ECO:0000256" key="4">
    <source>
        <dbReference type="ARBA" id="ARBA00022723"/>
    </source>
</evidence>
<dbReference type="GO" id="GO:0046872">
    <property type="term" value="F:metal ion binding"/>
    <property type="evidence" value="ECO:0007669"/>
    <property type="project" value="UniProtKB-KW"/>
</dbReference>
<evidence type="ECO:0000256" key="5">
    <source>
        <dbReference type="ARBA" id="ARBA00022842"/>
    </source>
</evidence>
<dbReference type="PROSITE" id="PS00723">
    <property type="entry name" value="POLYPRENYL_SYNTHASE_1"/>
    <property type="match status" value="1"/>
</dbReference>
<dbReference type="SUPFAM" id="SSF48576">
    <property type="entry name" value="Terpenoid synthases"/>
    <property type="match status" value="1"/>
</dbReference>
<dbReference type="Gene3D" id="1.10.600.10">
    <property type="entry name" value="Farnesyl Diphosphate Synthase"/>
    <property type="match status" value="1"/>
</dbReference>
<dbReference type="SFLD" id="SFLDG01017">
    <property type="entry name" value="Polyprenyl_Transferase_Like"/>
    <property type="match status" value="1"/>
</dbReference>
<dbReference type="PANTHER" id="PTHR12001">
    <property type="entry name" value="GERANYLGERANYL PYROPHOSPHATE SYNTHASE"/>
    <property type="match status" value="1"/>
</dbReference>
<evidence type="ECO:0000256" key="1">
    <source>
        <dbReference type="ARBA" id="ARBA00001946"/>
    </source>
</evidence>
<dbReference type="SFLD" id="SFLDS00005">
    <property type="entry name" value="Isoprenoid_Synthase_Type_I"/>
    <property type="match status" value="1"/>
</dbReference>
<keyword evidence="5" id="KW-0460">Magnesium</keyword>
<protein>
    <submittedName>
        <fullName evidence="7">(2E,6E)-farnesyl diphosphate synthase</fullName>
        <ecNumber evidence="7">2.5.1.10</ecNumber>
    </submittedName>
</protein>
<proteinExistence type="inferred from homology"/>
<dbReference type="EC" id="2.5.1.10" evidence="7"/>
<comment type="similarity">
    <text evidence="2 6">Belongs to the FPP/GGPP synthase family.</text>
</comment>
<dbReference type="EMBL" id="CACRTN010000010">
    <property type="protein sequence ID" value="VYT80573.1"/>
    <property type="molecule type" value="Genomic_DNA"/>
</dbReference>
<dbReference type="GO" id="GO:0004337">
    <property type="term" value="F:(2E,6E)-farnesyl diphosphate synthase activity"/>
    <property type="evidence" value="ECO:0007669"/>
    <property type="project" value="UniProtKB-EC"/>
</dbReference>
<dbReference type="PANTHER" id="PTHR12001:SF85">
    <property type="entry name" value="SHORT CHAIN ISOPRENYL DIPHOSPHATE SYNTHASE"/>
    <property type="match status" value="1"/>
</dbReference>
<dbReference type="InterPro" id="IPR000092">
    <property type="entry name" value="Polyprenyl_synt"/>
</dbReference>
<dbReference type="InterPro" id="IPR008949">
    <property type="entry name" value="Isoprenoid_synthase_dom_sf"/>
</dbReference>
<evidence type="ECO:0000256" key="2">
    <source>
        <dbReference type="ARBA" id="ARBA00006706"/>
    </source>
</evidence>
<dbReference type="CDD" id="cd00685">
    <property type="entry name" value="Trans_IPPS_HT"/>
    <property type="match status" value="1"/>
</dbReference>
<keyword evidence="4" id="KW-0479">Metal-binding</keyword>
<evidence type="ECO:0000256" key="3">
    <source>
        <dbReference type="ARBA" id="ARBA00022679"/>
    </source>
</evidence>
<dbReference type="GO" id="GO:0008299">
    <property type="term" value="P:isoprenoid biosynthetic process"/>
    <property type="evidence" value="ECO:0007669"/>
    <property type="project" value="InterPro"/>
</dbReference>
<comment type="cofactor">
    <cofactor evidence="1">
        <name>Mg(2+)</name>
        <dbReference type="ChEBI" id="CHEBI:18420"/>
    </cofactor>
</comment>
<gene>
    <name evidence="7" type="ORF">CILFYP54_01586</name>
</gene>
<evidence type="ECO:0000313" key="7">
    <source>
        <dbReference type="EMBL" id="VYT80573.1"/>
    </source>
</evidence>
<accession>A0A6N2ZPE5</accession>
<evidence type="ECO:0000256" key="6">
    <source>
        <dbReference type="RuleBase" id="RU004466"/>
    </source>
</evidence>
<keyword evidence="3 6" id="KW-0808">Transferase</keyword>
<dbReference type="InterPro" id="IPR033749">
    <property type="entry name" value="Polyprenyl_synt_CS"/>
</dbReference>